<dbReference type="InParanoid" id="A0A7M7QD85"/>
<dbReference type="InterPro" id="IPR011333">
    <property type="entry name" value="SKP1/BTB/POZ_sf"/>
</dbReference>
<dbReference type="SMART" id="SM00225">
    <property type="entry name" value="BTB"/>
    <property type="match status" value="1"/>
</dbReference>
<dbReference type="Pfam" id="PF00651">
    <property type="entry name" value="BTB"/>
    <property type="match status" value="1"/>
</dbReference>
<dbReference type="KEGG" id="nvi:103316179"/>
<sequence length="166" mass="18759">MNDKEYCDMSFLVDGKTFKAHKCILAKESPVFDAMFKIDMKEKLLNEVIIEDIRPDIFEKLLRYMYVGEVEDIQAIAVELLVAADKYAIDELKLKCGQSLIDNLSIDSAVESLVITDRYNMNLFKATVIQFITSHSAGIVVTPSFKLLTAIPHVLYEVCLAVGMKK</sequence>
<dbReference type="InterPro" id="IPR000210">
    <property type="entry name" value="BTB/POZ_dom"/>
</dbReference>
<dbReference type="PANTHER" id="PTHR24413">
    <property type="entry name" value="SPECKLE-TYPE POZ PROTEIN"/>
    <property type="match status" value="1"/>
</dbReference>
<dbReference type="OrthoDB" id="10249567at2759"/>
<reference evidence="2" key="1">
    <citation type="submission" date="2021-01" db="UniProtKB">
        <authorList>
            <consortium name="EnsemblMetazoa"/>
        </authorList>
    </citation>
    <scope>IDENTIFICATION</scope>
</reference>
<dbReference type="GeneID" id="103316179"/>
<organism evidence="2 3">
    <name type="scientific">Nasonia vitripennis</name>
    <name type="common">Parasitic wasp</name>
    <dbReference type="NCBI Taxonomy" id="7425"/>
    <lineage>
        <taxon>Eukaryota</taxon>
        <taxon>Metazoa</taxon>
        <taxon>Ecdysozoa</taxon>
        <taxon>Arthropoda</taxon>
        <taxon>Hexapoda</taxon>
        <taxon>Insecta</taxon>
        <taxon>Pterygota</taxon>
        <taxon>Neoptera</taxon>
        <taxon>Endopterygota</taxon>
        <taxon>Hymenoptera</taxon>
        <taxon>Apocrita</taxon>
        <taxon>Proctotrupomorpha</taxon>
        <taxon>Chalcidoidea</taxon>
        <taxon>Pteromalidae</taxon>
        <taxon>Pteromalinae</taxon>
        <taxon>Nasonia</taxon>
    </lineage>
</organism>
<dbReference type="AlphaFoldDB" id="A0A7M7QD85"/>
<proteinExistence type="predicted"/>
<dbReference type="SMR" id="A0A7M7QD85"/>
<dbReference type="Gene3D" id="1.25.40.420">
    <property type="match status" value="1"/>
</dbReference>
<protein>
    <recommendedName>
        <fullName evidence="1">BTB domain-containing protein</fullName>
    </recommendedName>
</protein>
<dbReference type="Gene3D" id="3.30.710.10">
    <property type="entry name" value="Potassium Channel Kv1.1, Chain A"/>
    <property type="match status" value="1"/>
</dbReference>
<evidence type="ECO:0000313" key="2">
    <source>
        <dbReference type="EnsemblMetazoa" id="XP_031785759"/>
    </source>
</evidence>
<dbReference type="PROSITE" id="PS50097">
    <property type="entry name" value="BTB"/>
    <property type="match status" value="1"/>
</dbReference>
<evidence type="ECO:0000259" key="1">
    <source>
        <dbReference type="PROSITE" id="PS50097"/>
    </source>
</evidence>
<dbReference type="Proteomes" id="UP000002358">
    <property type="component" value="Chromosome 4"/>
</dbReference>
<accession>A0A7M7QD85</accession>
<keyword evidence="3" id="KW-1185">Reference proteome</keyword>
<dbReference type="FunFam" id="3.30.710.10:FF:000159">
    <property type="entry name" value="Speckle-type POZ protein B"/>
    <property type="match status" value="1"/>
</dbReference>
<dbReference type="EnsemblMetazoa" id="XM_031929899">
    <property type="protein sequence ID" value="XP_031785759"/>
    <property type="gene ID" value="LOC103316179"/>
</dbReference>
<feature type="domain" description="BTB" evidence="1">
    <location>
        <begin position="7"/>
        <end position="74"/>
    </location>
</feature>
<dbReference type="RefSeq" id="XP_031785759.1">
    <property type="nucleotide sequence ID" value="XM_031929899.1"/>
</dbReference>
<evidence type="ECO:0000313" key="3">
    <source>
        <dbReference type="Proteomes" id="UP000002358"/>
    </source>
</evidence>
<name>A0A7M7QD85_NASVI</name>
<dbReference type="SUPFAM" id="SSF54695">
    <property type="entry name" value="POZ domain"/>
    <property type="match status" value="1"/>
</dbReference>